<feature type="region of interest" description="Disordered" evidence="1">
    <location>
        <begin position="151"/>
        <end position="212"/>
    </location>
</feature>
<feature type="region of interest" description="Disordered" evidence="1">
    <location>
        <begin position="492"/>
        <end position="531"/>
    </location>
</feature>
<feature type="compositionally biased region" description="Polar residues" evidence="1">
    <location>
        <begin position="34"/>
        <end position="58"/>
    </location>
</feature>
<feature type="compositionally biased region" description="Acidic residues" evidence="1">
    <location>
        <begin position="823"/>
        <end position="835"/>
    </location>
</feature>
<dbReference type="Proteomes" id="UP001322277">
    <property type="component" value="Chromosome 2"/>
</dbReference>
<dbReference type="KEGG" id="cdet:87939687"/>
<evidence type="ECO:0000313" key="3">
    <source>
        <dbReference type="Proteomes" id="UP001322277"/>
    </source>
</evidence>
<protein>
    <submittedName>
        <fullName evidence="2">Uncharacterized protein</fullName>
    </submittedName>
</protein>
<feature type="region of interest" description="Disordered" evidence="1">
    <location>
        <begin position="820"/>
        <end position="883"/>
    </location>
</feature>
<feature type="compositionally biased region" description="Low complexity" evidence="1">
    <location>
        <begin position="158"/>
        <end position="174"/>
    </location>
</feature>
<feature type="compositionally biased region" description="Basic and acidic residues" evidence="1">
    <location>
        <begin position="416"/>
        <end position="428"/>
    </location>
</feature>
<feature type="compositionally biased region" description="Basic and acidic residues" evidence="1">
    <location>
        <begin position="844"/>
        <end position="856"/>
    </location>
</feature>
<dbReference type="GeneID" id="87939687"/>
<evidence type="ECO:0000256" key="1">
    <source>
        <dbReference type="SAM" id="MobiDB-lite"/>
    </source>
</evidence>
<name>A0AAX4I4G3_9PEZI</name>
<dbReference type="AlphaFoldDB" id="A0AAX4I4G3"/>
<gene>
    <name evidence="2" type="ORF">CDEST_03184</name>
</gene>
<organism evidence="2 3">
    <name type="scientific">Colletotrichum destructivum</name>
    <dbReference type="NCBI Taxonomy" id="34406"/>
    <lineage>
        <taxon>Eukaryota</taxon>
        <taxon>Fungi</taxon>
        <taxon>Dikarya</taxon>
        <taxon>Ascomycota</taxon>
        <taxon>Pezizomycotina</taxon>
        <taxon>Sordariomycetes</taxon>
        <taxon>Hypocreomycetidae</taxon>
        <taxon>Glomerellales</taxon>
        <taxon>Glomerellaceae</taxon>
        <taxon>Colletotrichum</taxon>
        <taxon>Colletotrichum destructivum species complex</taxon>
    </lineage>
</organism>
<reference evidence="3" key="1">
    <citation type="journal article" date="2023" name="bioRxiv">
        <title>Complete genome of the Medicago anthracnose fungus, Colletotrichum destructivum, reveals a mini-chromosome-like region within a core chromosome.</title>
        <authorList>
            <person name="Lapalu N."/>
            <person name="Simon A."/>
            <person name="Lu A."/>
            <person name="Plaumann P.-L."/>
            <person name="Amselem J."/>
            <person name="Pigne S."/>
            <person name="Auger A."/>
            <person name="Koch C."/>
            <person name="Dallery J.-F."/>
            <person name="O'Connell R.J."/>
        </authorList>
    </citation>
    <scope>NUCLEOTIDE SEQUENCE [LARGE SCALE GENOMIC DNA]</scope>
    <source>
        <strain evidence="3">CBS 520.97</strain>
    </source>
</reference>
<feature type="region of interest" description="Disordered" evidence="1">
    <location>
        <begin position="274"/>
        <end position="302"/>
    </location>
</feature>
<sequence length="985" mass="108708">MGLSWPSLGRWTSRRTQAPEHSLEPLRLTPVGRATTTTLRYSPSDGHQSFPSSRSTPYDETFPSPPSTPSMDEHHCHHHHRQERQECPTSPFKVQTHGVEETEAILRGESSRALVALRRRQEEAERRLRSEGSEADSNFWARAVSVARRRGEEKTAAREQQQQQQQQQQKQWWRWQKERRHGDEDDRYHHDRRRRYTDVEPGEGRGGAKEVNPLGHWEDLRTLDGNADGADAERRSSMWRESLVRTEKKVPRLPSLLFPEFGKMVAEVGIPSTHGGGDASPVHGHHGDGTGTGTSLDESPKSMDRLLESPYDSAEMIVGGGQASAEESMRDGLDMYRPATEDFEGWQINEENKSPHEPTGYGIPRPATGLGWYDDDEWSLRSTVDHFSAEPDGHWTDERTIRTITVKTQHFPARKDSLQYRSPLDHEFSPTVSSTGIEDSPLPEEDVSAGQSPSMSTIINNSSAFLQSSTEDDDDDDHYDWLRPRREIQSPVSYNHVECPSSANDGPSSSSLSHGPDFASPASSEFSPLSCEEEQDIDDLLDIYAATASSDPIPSLPSTYENDVLLLLLPPWLPYHPSAAAPLATIARGLSLPPTTPFDVLQDHLARNANILRYLILHCIPSPSTNPVEQANDLVEPILPPPLPAHPSFAENYPQHPRRREYTRLLQAVRSVRWSAGAIVDMLAVVDFPQTPPPPSFSSPGRSLRPSTALPMFRKLRTADAQRKGCLTSAQLHSLHRHGVSLLDVLQMNDVPKLVTRGLGGRLIEAAESGALCVARDCNLLDEEGALLDLLADPDEPPLKSPGCERRVVVGKGSGLRNCVDVNGDDGDDETDDDEIGGHNGESVARDSEAAEHAIDDDVPYIVSPLSPEATTGDHGWDHQRGDVSPLVASHRTQDLEALLHHVRPLSSTRDGQAGEDEEVAPTSPWIQHSYELGAAASVVVDADALGDPAVRVFMQDMGFGVDDFRLAPGDRTSWGVDLGGTLSE</sequence>
<accession>A0AAX4I4G3</accession>
<feature type="compositionally biased region" description="Low complexity" evidence="1">
    <location>
        <begin position="501"/>
        <end position="513"/>
    </location>
</feature>
<feature type="region of interest" description="Disordered" evidence="1">
    <location>
        <begin position="416"/>
        <end position="456"/>
    </location>
</feature>
<evidence type="ECO:0000313" key="2">
    <source>
        <dbReference type="EMBL" id="WQF78170.1"/>
    </source>
</evidence>
<feature type="region of interest" description="Disordered" evidence="1">
    <location>
        <begin position="1"/>
        <end position="102"/>
    </location>
</feature>
<keyword evidence="3" id="KW-1185">Reference proteome</keyword>
<feature type="compositionally biased region" description="Basic and acidic residues" evidence="1">
    <location>
        <begin position="196"/>
        <end position="208"/>
    </location>
</feature>
<dbReference type="RefSeq" id="XP_062775394.1">
    <property type="nucleotide sequence ID" value="XM_062919343.1"/>
</dbReference>
<feature type="compositionally biased region" description="Basic and acidic residues" evidence="1">
    <location>
        <begin position="180"/>
        <end position="189"/>
    </location>
</feature>
<dbReference type="EMBL" id="CP137306">
    <property type="protein sequence ID" value="WQF78170.1"/>
    <property type="molecule type" value="Genomic_DNA"/>
</dbReference>
<proteinExistence type="predicted"/>
<feature type="region of interest" description="Disordered" evidence="1">
    <location>
        <begin position="902"/>
        <end position="921"/>
    </location>
</feature>